<dbReference type="EMBL" id="JBHRZG010000013">
    <property type="protein sequence ID" value="MFC3833778.1"/>
    <property type="molecule type" value="Genomic_DNA"/>
</dbReference>
<evidence type="ECO:0000313" key="1">
    <source>
        <dbReference type="EMBL" id="MFC3833778.1"/>
    </source>
</evidence>
<gene>
    <name evidence="1" type="ORF">ACFOSB_13000</name>
</gene>
<name>A0ABV7Z9R0_9DEIO</name>
<accession>A0ABV7Z9R0</accession>
<evidence type="ECO:0000313" key="2">
    <source>
        <dbReference type="Proteomes" id="UP001595803"/>
    </source>
</evidence>
<keyword evidence="2" id="KW-1185">Reference proteome</keyword>
<proteinExistence type="predicted"/>
<protein>
    <submittedName>
        <fullName evidence="1">Uncharacterized protein</fullName>
    </submittedName>
</protein>
<reference evidence="2" key="1">
    <citation type="journal article" date="2019" name="Int. J. Syst. Evol. Microbiol.">
        <title>The Global Catalogue of Microorganisms (GCM) 10K type strain sequencing project: providing services to taxonomists for standard genome sequencing and annotation.</title>
        <authorList>
            <consortium name="The Broad Institute Genomics Platform"/>
            <consortium name="The Broad Institute Genome Sequencing Center for Infectious Disease"/>
            <person name="Wu L."/>
            <person name="Ma J."/>
        </authorList>
    </citation>
    <scope>NUCLEOTIDE SEQUENCE [LARGE SCALE GENOMIC DNA]</scope>
    <source>
        <strain evidence="2">CCTCC AB 2017081</strain>
    </source>
</reference>
<dbReference type="Proteomes" id="UP001595803">
    <property type="component" value="Unassembled WGS sequence"/>
</dbReference>
<organism evidence="1 2">
    <name type="scientific">Deinococcus rufus</name>
    <dbReference type="NCBI Taxonomy" id="2136097"/>
    <lineage>
        <taxon>Bacteria</taxon>
        <taxon>Thermotogati</taxon>
        <taxon>Deinococcota</taxon>
        <taxon>Deinococci</taxon>
        <taxon>Deinococcales</taxon>
        <taxon>Deinococcaceae</taxon>
        <taxon>Deinococcus</taxon>
    </lineage>
</organism>
<dbReference type="RefSeq" id="WP_322473536.1">
    <property type="nucleotide sequence ID" value="NZ_JBHRZG010000013.1"/>
</dbReference>
<comment type="caution">
    <text evidence="1">The sequence shown here is derived from an EMBL/GenBank/DDBJ whole genome shotgun (WGS) entry which is preliminary data.</text>
</comment>
<sequence>MPHDPLEHVIEPLYAAFRRVPKPPQVAGEPWELTDHYRRFLLREPLRTLTATHFRDYLFVMHAAHVGPWSEFAYFLPRLLELVAQGEIDDFNSESILRVVRAALEDHRFTPAQAEAVRAVLALSGGGFADVEDDPVARLGILRQEDT</sequence>